<evidence type="ECO:0000256" key="2">
    <source>
        <dbReference type="SAM" id="SignalP"/>
    </source>
</evidence>
<comment type="caution">
    <text evidence="3">The sequence shown here is derived from an EMBL/GenBank/DDBJ whole genome shotgun (WGS) entry which is preliminary data.</text>
</comment>
<protein>
    <recommendedName>
        <fullName evidence="5">Rhodanese domain-containing protein</fullName>
    </recommendedName>
</protein>
<dbReference type="Proteomes" id="UP001163105">
    <property type="component" value="Unassembled WGS sequence"/>
</dbReference>
<feature type="signal peptide" evidence="2">
    <location>
        <begin position="1"/>
        <end position="21"/>
    </location>
</feature>
<gene>
    <name evidence="3" type="ORF">O9K51_00081</name>
</gene>
<feature type="compositionally biased region" description="Gly residues" evidence="1">
    <location>
        <begin position="66"/>
        <end position="79"/>
    </location>
</feature>
<reference evidence="3" key="1">
    <citation type="submission" date="2023-01" db="EMBL/GenBank/DDBJ databases">
        <title>The growth and conidiation of Purpureocillium lavendulum are regulated by nitrogen source and histone H3K14 acetylation.</title>
        <authorList>
            <person name="Tang P."/>
            <person name="Han J."/>
            <person name="Zhang C."/>
            <person name="Tang P."/>
            <person name="Qi F."/>
            <person name="Zhang K."/>
            <person name="Liang L."/>
        </authorList>
    </citation>
    <scope>NUCLEOTIDE SEQUENCE</scope>
    <source>
        <strain evidence="3">YMF1.00683</strain>
    </source>
</reference>
<feature type="region of interest" description="Disordered" evidence="1">
    <location>
        <begin position="47"/>
        <end position="131"/>
    </location>
</feature>
<keyword evidence="2" id="KW-0732">Signal</keyword>
<accession>A0AB34G3M8</accession>
<feature type="chain" id="PRO_5044331557" description="Rhodanese domain-containing protein" evidence="2">
    <location>
        <begin position="22"/>
        <end position="238"/>
    </location>
</feature>
<evidence type="ECO:0008006" key="5">
    <source>
        <dbReference type="Google" id="ProtNLM"/>
    </source>
</evidence>
<dbReference type="EMBL" id="JAQHRD010000001">
    <property type="protein sequence ID" value="KAJ6445322.1"/>
    <property type="molecule type" value="Genomic_DNA"/>
</dbReference>
<organism evidence="3 4">
    <name type="scientific">Purpureocillium lavendulum</name>
    <dbReference type="NCBI Taxonomy" id="1247861"/>
    <lineage>
        <taxon>Eukaryota</taxon>
        <taxon>Fungi</taxon>
        <taxon>Dikarya</taxon>
        <taxon>Ascomycota</taxon>
        <taxon>Pezizomycotina</taxon>
        <taxon>Sordariomycetes</taxon>
        <taxon>Hypocreomycetidae</taxon>
        <taxon>Hypocreales</taxon>
        <taxon>Ophiocordycipitaceae</taxon>
        <taxon>Purpureocillium</taxon>
    </lineage>
</organism>
<name>A0AB34G3M8_9HYPO</name>
<dbReference type="AlphaFoldDB" id="A0AB34G3M8"/>
<dbReference type="PROSITE" id="PS51257">
    <property type="entry name" value="PROKAR_LIPOPROTEIN"/>
    <property type="match status" value="1"/>
</dbReference>
<keyword evidence="4" id="KW-1185">Reference proteome</keyword>
<evidence type="ECO:0000256" key="1">
    <source>
        <dbReference type="SAM" id="MobiDB-lite"/>
    </source>
</evidence>
<evidence type="ECO:0000313" key="3">
    <source>
        <dbReference type="EMBL" id="KAJ6445322.1"/>
    </source>
</evidence>
<evidence type="ECO:0000313" key="4">
    <source>
        <dbReference type="Proteomes" id="UP001163105"/>
    </source>
</evidence>
<feature type="compositionally biased region" description="Low complexity" evidence="1">
    <location>
        <begin position="111"/>
        <end position="125"/>
    </location>
</feature>
<sequence>MRASSTCSSITLGFAAAAALAACLGVVGSSDHEAAGVGAVRRGDLSAAGPFLAPLPPPPPPPPGTNPGGSPGDDAGPGGRPRSVPESHPDGVYRSGIKPTTTTAGNKAKETQTQTQTKTKTKATPTPTPTPITVCDCSYRDKIDPYFSPSAIGDIVMRVQTNRDKPPENNQMNFALMGVRVVAFICGSASAATDKAMHVGFDRIEEKCGHKTGGYTAWVVDGGGGEDNTHVAPDIVLG</sequence>
<proteinExistence type="predicted"/>
<feature type="compositionally biased region" description="Pro residues" evidence="1">
    <location>
        <begin position="53"/>
        <end position="65"/>
    </location>
</feature>